<keyword evidence="2" id="KW-0378">Hydrolase</keyword>
<feature type="compositionally biased region" description="Polar residues" evidence="1">
    <location>
        <begin position="42"/>
        <end position="53"/>
    </location>
</feature>
<dbReference type="EMBL" id="CYGV01001863">
    <property type="protein sequence ID" value="CUA77715.1"/>
    <property type="molecule type" value="Genomic_DNA"/>
</dbReference>
<feature type="compositionally biased region" description="Acidic residues" evidence="1">
    <location>
        <begin position="1142"/>
        <end position="1153"/>
    </location>
</feature>
<dbReference type="Pfam" id="PF18759">
    <property type="entry name" value="Plavaka"/>
    <property type="match status" value="1"/>
</dbReference>
<organism evidence="2 3">
    <name type="scientific">Rhizoctonia solani</name>
    <dbReference type="NCBI Taxonomy" id="456999"/>
    <lineage>
        <taxon>Eukaryota</taxon>
        <taxon>Fungi</taxon>
        <taxon>Dikarya</taxon>
        <taxon>Basidiomycota</taxon>
        <taxon>Agaricomycotina</taxon>
        <taxon>Agaricomycetes</taxon>
        <taxon>Cantharellales</taxon>
        <taxon>Ceratobasidiaceae</taxon>
        <taxon>Rhizoctonia</taxon>
    </lineage>
</organism>
<feature type="compositionally biased region" description="Basic and acidic residues" evidence="1">
    <location>
        <begin position="1085"/>
        <end position="1099"/>
    </location>
</feature>
<protein>
    <submittedName>
        <fullName evidence="2">Putative ubiquitin carboxyl-terminal hydrolase FAF-Y</fullName>
    </submittedName>
</protein>
<proteinExistence type="predicted"/>
<keyword evidence="3" id="KW-1185">Reference proteome</keyword>
<dbReference type="Proteomes" id="UP000044841">
    <property type="component" value="Unassembled WGS sequence"/>
</dbReference>
<accession>A0A0K6GGT2</accession>
<feature type="region of interest" description="Disordered" evidence="1">
    <location>
        <begin position="705"/>
        <end position="731"/>
    </location>
</feature>
<dbReference type="AlphaFoldDB" id="A0A0K6GGT2"/>
<sequence length="1160" mass="132672">MIRNAQQNHRAKRARQFGISAVRQGVETDSESEGSSSYSTSAPQAGNLPTGTMSPPLGSDKEPRGPGSIQDVGEIAPSPPPRRRRVKKPIVSVPHLSPAALDVLPQAPVVEEPCILQLHEDRTGTFETLPDAFGVFRRYHSRPYTIPDQACELEHYSNREYENGNKIEALEKDVKAVIWPCPNISTFLVQHWHWVEGGHKTRSSRDSLVNKVLLDPQFKLEHIRLSAGWNAVTLRLKVPSYQSGTASSVVEFPIPNFQYRTLVGIMIEAFSHNDPTNFHYEPFELHCLVSTLSTQSQRLYGEIYNSKAMLDLHDEIQLLPPEPGCDLPRVVAAFMFSSDGAQVAQFSTTNIHPVYCYFGNQSKYERCKPSSNACFDLAHIPPLPDAVETFLDKLSKNGKTIKNMAMLAHLRRELMHEVWGKLLDDQFVDAWVHGCVIECADGIKRRVYPRILTYSADYPERVLLTTIRNMGKCACPRCLMPKFKFKFVGQQNDIKFRTNHPRIDNEDRQCRIESARTLIYSNGKKLNSKFVEQLLEPQSLVPTKNAFSLCLREHGFDYHRMMVVDFMHDIELGVWKNILTHLIRIIQASGAQVEGEFNTRFRAIAPFGPSTINRFSSNVSEMKRLAARDYEDMLQCCIPVFEGLLPANISKRVLDLLFVMAHWHSLGKLRIHSEKTIEIFREVTKELCTELRAFARYTSEYNHLETRKEKEARQKRESKRSSSVQGRSSDQKLRGGFSLATYKIHSILDYIVAILEYGTTDSYSTQIGEMQHRRVKGLFGRTNKQKDATSQITSMERIQSALQRIREDLDILYSPLASRPSFSTPNDTGSLASNLAGYQHYDIAVSHKDFIHLPTWLSRFSNDPSTHLFFPRLRSHLFSRLDPMGTRVLETHHGFQIQYDRLYKHAIVGVNYTSYDMRRCADCVHPSTERQFVLVKAPNTVSGHPFYYARVLGIFHANVCLDVDQPFQRVDFLWVRWLAHDTSWRSGWKTKRFDRLSYYSEDPDDTECLPPLDFISPSDVVRATHLIPVFDAGMTHGYLPASSAMAHDIAGEGDWAYWYAMRFVDRDMMIRYHGEGIGHHNSMLNREEDSLSDTENEKEFGDEDVVSDEGEGEIESTEDASQVDLEEIPDEDENILDRTDSESGEDYESEDNMEPLQFEY</sequence>
<evidence type="ECO:0000256" key="1">
    <source>
        <dbReference type="SAM" id="MobiDB-lite"/>
    </source>
</evidence>
<name>A0A0K6GGT2_9AGAM</name>
<feature type="region of interest" description="Disordered" evidence="1">
    <location>
        <begin position="1079"/>
        <end position="1160"/>
    </location>
</feature>
<dbReference type="InterPro" id="IPR041078">
    <property type="entry name" value="Plavaka"/>
</dbReference>
<gene>
    <name evidence="2" type="ORF">RSOLAG22IIIB_12789</name>
</gene>
<reference evidence="2 3" key="1">
    <citation type="submission" date="2015-07" db="EMBL/GenBank/DDBJ databases">
        <authorList>
            <person name="Noorani M."/>
        </authorList>
    </citation>
    <scope>NUCLEOTIDE SEQUENCE [LARGE SCALE GENOMIC DNA]</scope>
    <source>
        <strain evidence="2">BBA 69670</strain>
    </source>
</reference>
<evidence type="ECO:0000313" key="2">
    <source>
        <dbReference type="EMBL" id="CUA77715.1"/>
    </source>
</evidence>
<evidence type="ECO:0000313" key="3">
    <source>
        <dbReference type="Proteomes" id="UP000044841"/>
    </source>
</evidence>
<feature type="compositionally biased region" description="Acidic residues" evidence="1">
    <location>
        <begin position="1124"/>
        <end position="1134"/>
    </location>
</feature>
<feature type="compositionally biased region" description="Basic and acidic residues" evidence="1">
    <location>
        <begin position="705"/>
        <end position="715"/>
    </location>
</feature>
<feature type="compositionally biased region" description="Acidic residues" evidence="1">
    <location>
        <begin position="1100"/>
        <end position="1118"/>
    </location>
</feature>
<dbReference type="GO" id="GO:0016787">
    <property type="term" value="F:hydrolase activity"/>
    <property type="evidence" value="ECO:0007669"/>
    <property type="project" value="UniProtKB-KW"/>
</dbReference>
<feature type="region of interest" description="Disordered" evidence="1">
    <location>
        <begin position="1"/>
        <end position="86"/>
    </location>
</feature>